<keyword evidence="2" id="KW-1185">Reference proteome</keyword>
<gene>
    <name evidence="1" type="ORF">AVEN_225644_1</name>
</gene>
<proteinExistence type="predicted"/>
<protein>
    <submittedName>
        <fullName evidence="1">Uncharacterized protein</fullName>
    </submittedName>
</protein>
<evidence type="ECO:0000313" key="1">
    <source>
        <dbReference type="EMBL" id="GBM29961.1"/>
    </source>
</evidence>
<comment type="caution">
    <text evidence="1">The sequence shown here is derived from an EMBL/GenBank/DDBJ whole genome shotgun (WGS) entry which is preliminary data.</text>
</comment>
<reference evidence="1 2" key="1">
    <citation type="journal article" date="2019" name="Sci. Rep.">
        <title>Orb-weaving spider Araneus ventricosus genome elucidates the spidroin gene catalogue.</title>
        <authorList>
            <person name="Kono N."/>
            <person name="Nakamura H."/>
            <person name="Ohtoshi R."/>
            <person name="Moran D.A.P."/>
            <person name="Shinohara A."/>
            <person name="Yoshida Y."/>
            <person name="Fujiwara M."/>
            <person name="Mori M."/>
            <person name="Tomita M."/>
            <person name="Arakawa K."/>
        </authorList>
    </citation>
    <scope>NUCLEOTIDE SEQUENCE [LARGE SCALE GENOMIC DNA]</scope>
</reference>
<dbReference type="Proteomes" id="UP000499080">
    <property type="component" value="Unassembled WGS sequence"/>
</dbReference>
<dbReference type="AlphaFoldDB" id="A0A4Y2EM68"/>
<organism evidence="1 2">
    <name type="scientific">Araneus ventricosus</name>
    <name type="common">Orbweaver spider</name>
    <name type="synonym">Epeira ventricosa</name>
    <dbReference type="NCBI Taxonomy" id="182803"/>
    <lineage>
        <taxon>Eukaryota</taxon>
        <taxon>Metazoa</taxon>
        <taxon>Ecdysozoa</taxon>
        <taxon>Arthropoda</taxon>
        <taxon>Chelicerata</taxon>
        <taxon>Arachnida</taxon>
        <taxon>Araneae</taxon>
        <taxon>Araneomorphae</taxon>
        <taxon>Entelegynae</taxon>
        <taxon>Araneoidea</taxon>
        <taxon>Araneidae</taxon>
        <taxon>Araneus</taxon>
    </lineage>
</organism>
<name>A0A4Y2EM68_ARAVE</name>
<sequence length="88" mass="9253">MKASGPEAKTLPPGHHCPYNPLTTSPAVIGHATSILVGRISAGCFSERRKKEVARVVIKGSRGGEIEIKGQPFKSSITRSSKGGGRIN</sequence>
<accession>A0A4Y2EM68</accession>
<evidence type="ECO:0000313" key="2">
    <source>
        <dbReference type="Proteomes" id="UP000499080"/>
    </source>
</evidence>
<dbReference type="EMBL" id="BGPR01093176">
    <property type="protein sequence ID" value="GBM29961.1"/>
    <property type="molecule type" value="Genomic_DNA"/>
</dbReference>